<dbReference type="Pfam" id="PF00090">
    <property type="entry name" value="TSP_1"/>
    <property type="match status" value="2"/>
</dbReference>
<dbReference type="InParanoid" id="A0A1S3K1J4"/>
<dbReference type="PROSITE" id="PS50092">
    <property type="entry name" value="TSP1"/>
    <property type="match status" value="1"/>
</dbReference>
<dbReference type="PANTHER" id="PTHR22906:SF54">
    <property type="entry name" value="IG-LIKE DOMAIN-CONTAINING PROTEIN"/>
    <property type="match status" value="1"/>
</dbReference>
<keyword evidence="4" id="KW-1185">Reference proteome</keyword>
<dbReference type="SMART" id="SM00209">
    <property type="entry name" value="TSP1"/>
    <property type="match status" value="2"/>
</dbReference>
<protein>
    <submittedName>
        <fullName evidence="5">Semaphorin-5A</fullName>
    </submittedName>
</protein>
<dbReference type="InterPro" id="IPR000884">
    <property type="entry name" value="TSP1_rpt"/>
</dbReference>
<keyword evidence="2" id="KW-1015">Disulfide bond</keyword>
<feature type="signal peptide" evidence="3">
    <location>
        <begin position="1"/>
        <end position="21"/>
    </location>
</feature>
<dbReference type="Proteomes" id="UP000085678">
    <property type="component" value="Unplaced"/>
</dbReference>
<keyword evidence="3" id="KW-0732">Signal</keyword>
<dbReference type="FunFam" id="2.20.100.10:FF:000001">
    <property type="entry name" value="semaphorin-5A isoform X1"/>
    <property type="match status" value="1"/>
</dbReference>
<dbReference type="InterPro" id="IPR052065">
    <property type="entry name" value="Compl_asym_regulator"/>
</dbReference>
<evidence type="ECO:0000256" key="2">
    <source>
        <dbReference type="ARBA" id="ARBA00023157"/>
    </source>
</evidence>
<evidence type="ECO:0000256" key="3">
    <source>
        <dbReference type="SAM" id="SignalP"/>
    </source>
</evidence>
<dbReference type="KEGG" id="lak:106177887"/>
<gene>
    <name evidence="5" type="primary">LOC106177887</name>
</gene>
<keyword evidence="1" id="KW-0677">Repeat</keyword>
<accession>A0A1S3K1J4</accession>
<dbReference type="PANTHER" id="PTHR22906">
    <property type="entry name" value="PROPERDIN"/>
    <property type="match status" value="1"/>
</dbReference>
<dbReference type="AlphaFoldDB" id="A0A1S3K1J4"/>
<dbReference type="RefSeq" id="XP_013416264.1">
    <property type="nucleotide sequence ID" value="XM_013560810.1"/>
</dbReference>
<evidence type="ECO:0000256" key="1">
    <source>
        <dbReference type="ARBA" id="ARBA00022737"/>
    </source>
</evidence>
<evidence type="ECO:0000313" key="4">
    <source>
        <dbReference type="Proteomes" id="UP000085678"/>
    </source>
</evidence>
<organism evidence="4 5">
    <name type="scientific">Lingula anatina</name>
    <name type="common">Brachiopod</name>
    <name type="synonym">Lingula unguis</name>
    <dbReference type="NCBI Taxonomy" id="7574"/>
    <lineage>
        <taxon>Eukaryota</taxon>
        <taxon>Metazoa</taxon>
        <taxon>Spiralia</taxon>
        <taxon>Lophotrochozoa</taxon>
        <taxon>Brachiopoda</taxon>
        <taxon>Linguliformea</taxon>
        <taxon>Lingulata</taxon>
        <taxon>Lingulida</taxon>
        <taxon>Linguloidea</taxon>
        <taxon>Lingulidae</taxon>
        <taxon>Lingula</taxon>
    </lineage>
</organism>
<proteinExistence type="predicted"/>
<feature type="chain" id="PRO_5010189802" evidence="3">
    <location>
        <begin position="22"/>
        <end position="161"/>
    </location>
</feature>
<dbReference type="GeneID" id="106177887"/>
<dbReference type="Gene3D" id="2.20.100.10">
    <property type="entry name" value="Thrombospondin type-1 (TSP1) repeat"/>
    <property type="match status" value="2"/>
</dbReference>
<dbReference type="OrthoDB" id="446173at2759"/>
<evidence type="ECO:0000313" key="5">
    <source>
        <dbReference type="RefSeq" id="XP_013416264.1"/>
    </source>
</evidence>
<dbReference type="SUPFAM" id="SSF82895">
    <property type="entry name" value="TSP-1 type 1 repeat"/>
    <property type="match status" value="1"/>
</dbReference>
<dbReference type="InterPro" id="IPR036383">
    <property type="entry name" value="TSP1_rpt_sf"/>
</dbReference>
<name>A0A1S3K1J4_LINAN</name>
<reference evidence="5" key="1">
    <citation type="submission" date="2025-08" db="UniProtKB">
        <authorList>
            <consortium name="RefSeq"/>
        </authorList>
    </citation>
    <scope>IDENTIFICATION</scope>
    <source>
        <tissue evidence="5">Gonads</tissue>
    </source>
</reference>
<sequence length="161" mass="17198">MDMVELSLGLVLLLVVYGAGSYSPKHRMVAQWGPWSVFTQCTASCGGGIKVRTRSCDVYYTSAKGNGYDSTTCPGVSVEVLPCNTKKCVIYGGWAPWSIFSGCCHGSQIRHRSCSAPVPVNAPECKGDAVEVTLCSKGAKETCGGCPSACPKPYKPFYQKH</sequence>